<dbReference type="Proteomes" id="UP000305792">
    <property type="component" value="Unassembled WGS sequence"/>
</dbReference>
<proteinExistence type="predicted"/>
<dbReference type="RefSeq" id="WP_136529861.1">
    <property type="nucleotide sequence ID" value="NZ_STGX01000007.1"/>
</dbReference>
<organism evidence="1 2">
    <name type="scientific">Glycomyces paridis</name>
    <dbReference type="NCBI Taxonomy" id="2126555"/>
    <lineage>
        <taxon>Bacteria</taxon>
        <taxon>Bacillati</taxon>
        <taxon>Actinomycetota</taxon>
        <taxon>Actinomycetes</taxon>
        <taxon>Glycomycetales</taxon>
        <taxon>Glycomycetaceae</taxon>
        <taxon>Glycomyces</taxon>
    </lineage>
</organism>
<gene>
    <name evidence="1" type="ORF">E9998_11685</name>
</gene>
<comment type="caution">
    <text evidence="1">The sequence shown here is derived from an EMBL/GenBank/DDBJ whole genome shotgun (WGS) entry which is preliminary data.</text>
</comment>
<dbReference type="EMBL" id="STGX01000007">
    <property type="protein sequence ID" value="THV28754.1"/>
    <property type="molecule type" value="Genomic_DNA"/>
</dbReference>
<protein>
    <submittedName>
        <fullName evidence="1">Uncharacterized protein</fullName>
    </submittedName>
</protein>
<reference evidence="1 2" key="1">
    <citation type="journal article" date="2018" name="Int. J. Syst. Evol. Microbiol.">
        <title>Glycomyces paridis sp. nov., isolated from the medicinal plant Paris polyphylla.</title>
        <authorList>
            <person name="Fang X.M."/>
            <person name="Bai J.L."/>
            <person name="Su J."/>
            <person name="Zhao L.L."/>
            <person name="Liu H.Y."/>
            <person name="Ma B.P."/>
            <person name="Zhang Y.Q."/>
            <person name="Yu L.Y."/>
        </authorList>
    </citation>
    <scope>NUCLEOTIDE SEQUENCE [LARGE SCALE GENOMIC DNA]</scope>
    <source>
        <strain evidence="1 2">CPCC 204357</strain>
    </source>
</reference>
<name>A0A4S8PKI8_9ACTN</name>
<accession>A0A4S8PKI8</accession>
<dbReference type="AlphaFoldDB" id="A0A4S8PKI8"/>
<evidence type="ECO:0000313" key="1">
    <source>
        <dbReference type="EMBL" id="THV28754.1"/>
    </source>
</evidence>
<dbReference type="OrthoDB" id="3277292at2"/>
<keyword evidence="2" id="KW-1185">Reference proteome</keyword>
<sequence>MNGLLDAKVPTGNVVHGDVRAGDGGTINMAAGDQIFLSIEALRRRIRFLSDPQRLDGEMASIVPPPDLDAHLRSLRETRLLILSGGPQTGLSTAARHRWKTFADASPGLDAEDFFPSGRDELLDELDRLRKPCVLLLDISHDREFGATLAESLPQVQAALREQDCRLVIALHEGASQEMRRAMPSAVHRLGRPDPVAVIARRTRRDDLVLRLLDNEEFANELATVWPPRAVPLAAFIEECPPDYDPNRLVEDLRPLLRDHSAELKKLVEDTVTTVGARALLIAAGALQGAGRDAIVFAAGDLTSVAGPEGHPTSPFEGPSLDQQFGALRPSIDPDSGRFLRPYDGDALLPYVWEQFPSWRTPIRAWLDLLLGSRRLDDDALSVLLPRLLSFAAATGAADLVTQRAAVIADRTRARRELAAGLLLAGSIDAAIGPQVRRQLRLWAYHDAVPSALLRSVALACGAPEYASRFPRSAFTRLRHLLSSKDESVRATAVEATVSAARSLPPQATLEYLGEWAGRDAETAERTAILLTAALADVEVRRRWVGDWLARDPHGAVVALWRSIFVNAGPGTVRDAVAAWLEFSAVAPPGHRAMLADRLSIAATVNFWTLGQLSQSVGEHAWAGRPASPGASVLRQRLADHLDQAKVAL</sequence>
<evidence type="ECO:0000313" key="2">
    <source>
        <dbReference type="Proteomes" id="UP000305792"/>
    </source>
</evidence>